<reference evidence="3 4" key="1">
    <citation type="submission" date="2020-04" db="EMBL/GenBank/DDBJ databases">
        <title>Usitatibacter rugosus gen. nov., sp. nov. and Usitatibacter palustris sp. nov., novel members of Usitatibacteraceae fam. nov. within the order Nitrosomonadales isolated from soil.</title>
        <authorList>
            <person name="Huber K.J."/>
            <person name="Neumann-Schaal M."/>
            <person name="Geppert A."/>
            <person name="Luckner M."/>
            <person name="Wanner G."/>
            <person name="Overmann J."/>
        </authorList>
    </citation>
    <scope>NUCLEOTIDE SEQUENCE [LARGE SCALE GENOMIC DNA]</scope>
    <source>
        <strain evidence="3 4">0125_3</strain>
    </source>
</reference>
<evidence type="ECO:0000256" key="1">
    <source>
        <dbReference type="SAM" id="MobiDB-lite"/>
    </source>
</evidence>
<dbReference type="InterPro" id="IPR021812">
    <property type="entry name" value="DUF3391"/>
</dbReference>
<protein>
    <recommendedName>
        <fullName evidence="2">HD-GYP domain-containing protein</fullName>
    </recommendedName>
</protein>
<keyword evidence="4" id="KW-1185">Reference proteome</keyword>
<feature type="compositionally biased region" description="Low complexity" evidence="1">
    <location>
        <begin position="74"/>
        <end position="87"/>
    </location>
</feature>
<dbReference type="Pfam" id="PF13487">
    <property type="entry name" value="HD_5"/>
    <property type="match status" value="1"/>
</dbReference>
<sequence length="521" mass="56989">METKVPTTDLRVGMFVADLDRPWVDTPFLLQGFLVEDDEQIRELQQHCMWVIVDRARSLGDEYEAPAAIEHPPRFAAPQQPATARPQVETSSAKPSEPAPPRPPPRDDAGRVVNLEDILTQGAGAKRLPGAIVPGMTQEGDEESGEGVIGRVFGRMKGLFKRGASGSAENAAPPPPPQPEESPQELAARAALLPPGIVVQTYRDSVPVEVEVVKAREVIQKTDEVLDKLVIDIRGGHLLEIEEVEEVVNDMVESIVRNPDALMWVARLREQDITTYGHSLQVAVYLTAFGRQLGFPKPQLSMLGQVGLLLDIGKIKLPRDLLEKEGKLSPEEFTLAKQHVQFGLDILASTPNFHPEVIEGIAHHHERINGSGYPEGLLGTEISLFGRMAGIADCFAAITKRRPYAEAVSSYEAMRSLSGWAGDYFQEALVQQFISSVGVFPVGSLIELNTGEVAIVVAHNKVRRLKPRVLVVTGPDKTPVGFPSLLDLLYDPKTGDEKPIFIRRGLAAGAFGLDLKDFYLA</sequence>
<dbReference type="EMBL" id="CP053069">
    <property type="protein sequence ID" value="QJR10927.1"/>
    <property type="molecule type" value="Genomic_DNA"/>
</dbReference>
<gene>
    <name evidence="3" type="ORF">DSM104443_01997</name>
</gene>
<dbReference type="GO" id="GO:0008081">
    <property type="term" value="F:phosphoric diester hydrolase activity"/>
    <property type="evidence" value="ECO:0007669"/>
    <property type="project" value="UniProtKB-ARBA"/>
</dbReference>
<dbReference type="RefSeq" id="WP_171091823.1">
    <property type="nucleotide sequence ID" value="NZ_CP053069.1"/>
</dbReference>
<dbReference type="Gene3D" id="1.10.3210.10">
    <property type="entry name" value="Hypothetical protein af1432"/>
    <property type="match status" value="1"/>
</dbReference>
<dbReference type="KEGG" id="uru:DSM104443_01997"/>
<feature type="region of interest" description="Disordered" evidence="1">
    <location>
        <begin position="163"/>
        <end position="185"/>
    </location>
</feature>
<dbReference type="InterPro" id="IPR037522">
    <property type="entry name" value="HD_GYP_dom"/>
</dbReference>
<evidence type="ECO:0000313" key="3">
    <source>
        <dbReference type="EMBL" id="QJR10927.1"/>
    </source>
</evidence>
<dbReference type="PANTHER" id="PTHR43155:SF2">
    <property type="entry name" value="CYCLIC DI-GMP PHOSPHODIESTERASE PA4108"/>
    <property type="match status" value="1"/>
</dbReference>
<evidence type="ECO:0000313" key="4">
    <source>
        <dbReference type="Proteomes" id="UP000501534"/>
    </source>
</evidence>
<dbReference type="SUPFAM" id="SSF109604">
    <property type="entry name" value="HD-domain/PDEase-like"/>
    <property type="match status" value="1"/>
</dbReference>
<accession>A0A6M4GZG5</accession>
<organism evidence="3 4">
    <name type="scientific">Usitatibacter rugosus</name>
    <dbReference type="NCBI Taxonomy" id="2732067"/>
    <lineage>
        <taxon>Bacteria</taxon>
        <taxon>Pseudomonadati</taxon>
        <taxon>Pseudomonadota</taxon>
        <taxon>Betaproteobacteria</taxon>
        <taxon>Nitrosomonadales</taxon>
        <taxon>Usitatibacteraceae</taxon>
        <taxon>Usitatibacter</taxon>
    </lineage>
</organism>
<dbReference type="InterPro" id="IPR003607">
    <property type="entry name" value="HD/PDEase_dom"/>
</dbReference>
<feature type="domain" description="HD-GYP" evidence="2">
    <location>
        <begin position="253"/>
        <end position="449"/>
    </location>
</feature>
<dbReference type="AlphaFoldDB" id="A0A6M4GZG5"/>
<name>A0A6M4GZG5_9PROT</name>
<dbReference type="Proteomes" id="UP000501534">
    <property type="component" value="Chromosome"/>
</dbReference>
<dbReference type="PROSITE" id="PS51832">
    <property type="entry name" value="HD_GYP"/>
    <property type="match status" value="1"/>
</dbReference>
<dbReference type="CDD" id="cd00077">
    <property type="entry name" value="HDc"/>
    <property type="match status" value="1"/>
</dbReference>
<proteinExistence type="predicted"/>
<feature type="region of interest" description="Disordered" evidence="1">
    <location>
        <begin position="125"/>
        <end position="146"/>
    </location>
</feature>
<feature type="region of interest" description="Disordered" evidence="1">
    <location>
        <begin position="74"/>
        <end position="110"/>
    </location>
</feature>
<evidence type="ECO:0000259" key="2">
    <source>
        <dbReference type="PROSITE" id="PS51832"/>
    </source>
</evidence>
<dbReference type="Pfam" id="PF11871">
    <property type="entry name" value="DUF3391"/>
    <property type="match status" value="1"/>
</dbReference>
<dbReference type="PANTHER" id="PTHR43155">
    <property type="entry name" value="CYCLIC DI-GMP PHOSPHODIESTERASE PA4108-RELATED"/>
    <property type="match status" value="1"/>
</dbReference>